<accession>A0A7I8JAT7</accession>
<keyword evidence="1" id="KW-0812">Transmembrane</keyword>
<dbReference type="AlphaFoldDB" id="A0A7I8JAT7"/>
<evidence type="ECO:0000313" key="2">
    <source>
        <dbReference type="EMBL" id="CAA2627302.1"/>
    </source>
</evidence>
<dbReference type="EMBL" id="CACRZD030000010">
    <property type="protein sequence ID" value="CAA6666562.1"/>
    <property type="molecule type" value="Genomic_DNA"/>
</dbReference>
<gene>
    <name evidence="2" type="ORF">SI7747_10012955</name>
</gene>
<evidence type="ECO:0000256" key="1">
    <source>
        <dbReference type="SAM" id="Phobius"/>
    </source>
</evidence>
<dbReference type="EMBL" id="LR743597">
    <property type="protein sequence ID" value="CAA2627302.1"/>
    <property type="molecule type" value="Genomic_DNA"/>
</dbReference>
<dbReference type="Proteomes" id="UP001189122">
    <property type="component" value="Unassembled WGS sequence"/>
</dbReference>
<protein>
    <submittedName>
        <fullName evidence="2">Uncharacterized protein</fullName>
    </submittedName>
</protein>
<evidence type="ECO:0000313" key="3">
    <source>
        <dbReference type="Proteomes" id="UP001189122"/>
    </source>
</evidence>
<keyword evidence="3" id="KW-1185">Reference proteome</keyword>
<feature type="transmembrane region" description="Helical" evidence="1">
    <location>
        <begin position="45"/>
        <end position="67"/>
    </location>
</feature>
<keyword evidence="1" id="KW-0472">Membrane</keyword>
<name>A0A7I8JAT7_SPIIN</name>
<reference evidence="2 3" key="1">
    <citation type="submission" date="2019-12" db="EMBL/GenBank/DDBJ databases">
        <authorList>
            <person name="Scholz U."/>
            <person name="Mascher M."/>
            <person name="Fiebig A."/>
        </authorList>
    </citation>
    <scope>NUCLEOTIDE SEQUENCE</scope>
</reference>
<keyword evidence="1" id="KW-1133">Transmembrane helix</keyword>
<proteinExistence type="predicted"/>
<sequence>MFSSAARSLRCSLLSFHLFHSLVDSRVEDSEFVDSEAGFFPKIGALWIQAHILFIFRIITAGSYVFFRIKYPSELQRSNLISFRTYFEVRLLQNT</sequence>
<organism evidence="2">
    <name type="scientific">Spirodela intermedia</name>
    <name type="common">Intermediate duckweed</name>
    <dbReference type="NCBI Taxonomy" id="51605"/>
    <lineage>
        <taxon>Eukaryota</taxon>
        <taxon>Viridiplantae</taxon>
        <taxon>Streptophyta</taxon>
        <taxon>Embryophyta</taxon>
        <taxon>Tracheophyta</taxon>
        <taxon>Spermatophyta</taxon>
        <taxon>Magnoliopsida</taxon>
        <taxon>Liliopsida</taxon>
        <taxon>Araceae</taxon>
        <taxon>Lemnoideae</taxon>
        <taxon>Spirodela</taxon>
    </lineage>
</organism>